<proteinExistence type="predicted"/>
<evidence type="ECO:0000313" key="5">
    <source>
        <dbReference type="Proteomes" id="UP000051248"/>
    </source>
</evidence>
<dbReference type="PATRIC" id="fig|1423775.4.peg.1808"/>
<dbReference type="PANTHER" id="PTHR43420:SF12">
    <property type="entry name" value="N-ACETYLTRANSFERASE DOMAIN-CONTAINING PROTEIN"/>
    <property type="match status" value="1"/>
</dbReference>
<dbReference type="STRING" id="1423775.FD03_GL001774"/>
<evidence type="ECO:0000256" key="1">
    <source>
        <dbReference type="ARBA" id="ARBA00022679"/>
    </source>
</evidence>
<dbReference type="RefSeq" id="WP_025025233.1">
    <property type="nucleotide sequence ID" value="NZ_AZDZ01000019.1"/>
</dbReference>
<organism evidence="4 5">
    <name type="scientific">Companilactobacillus nodensis DSM 19682 = JCM 14932 = NBRC 107160</name>
    <dbReference type="NCBI Taxonomy" id="1423775"/>
    <lineage>
        <taxon>Bacteria</taxon>
        <taxon>Bacillati</taxon>
        <taxon>Bacillota</taxon>
        <taxon>Bacilli</taxon>
        <taxon>Lactobacillales</taxon>
        <taxon>Lactobacillaceae</taxon>
        <taxon>Companilactobacillus</taxon>
    </lineage>
</organism>
<evidence type="ECO:0000259" key="3">
    <source>
        <dbReference type="PROSITE" id="PS51186"/>
    </source>
</evidence>
<dbReference type="PANTHER" id="PTHR43420">
    <property type="entry name" value="ACETYLTRANSFERASE"/>
    <property type="match status" value="1"/>
</dbReference>
<accession>A0A0R1K6X1</accession>
<dbReference type="OrthoDB" id="5319888at2"/>
<feature type="domain" description="N-acetyltransferase" evidence="3">
    <location>
        <begin position="1"/>
        <end position="185"/>
    </location>
</feature>
<dbReference type="EMBL" id="AZDZ01000019">
    <property type="protein sequence ID" value="KRK79407.1"/>
    <property type="molecule type" value="Genomic_DNA"/>
</dbReference>
<keyword evidence="2" id="KW-0012">Acyltransferase</keyword>
<name>A0A0R1K6X1_9LACO</name>
<dbReference type="InterPro" id="IPR016181">
    <property type="entry name" value="Acyl_CoA_acyltransferase"/>
</dbReference>
<comment type="caution">
    <text evidence="4">The sequence shown here is derived from an EMBL/GenBank/DDBJ whole genome shotgun (WGS) entry which is preliminary data.</text>
</comment>
<dbReference type="InterPro" id="IPR000182">
    <property type="entry name" value="GNAT_dom"/>
</dbReference>
<keyword evidence="5" id="KW-1185">Reference proteome</keyword>
<dbReference type="InterPro" id="IPR050680">
    <property type="entry name" value="YpeA/RimI_acetyltransf"/>
</dbReference>
<protein>
    <submittedName>
        <fullName evidence="4">GNAT family acetyltransferase</fullName>
    </submittedName>
</protein>
<dbReference type="AlphaFoldDB" id="A0A0R1K6X1"/>
<dbReference type="SUPFAM" id="SSF55729">
    <property type="entry name" value="Acyl-CoA N-acyltransferases (Nat)"/>
    <property type="match status" value="1"/>
</dbReference>
<dbReference type="CDD" id="cd04301">
    <property type="entry name" value="NAT_SF"/>
    <property type="match status" value="1"/>
</dbReference>
<dbReference type="Gene3D" id="3.40.630.30">
    <property type="match status" value="1"/>
</dbReference>
<dbReference type="GO" id="GO:0016747">
    <property type="term" value="F:acyltransferase activity, transferring groups other than amino-acyl groups"/>
    <property type="evidence" value="ECO:0007669"/>
    <property type="project" value="InterPro"/>
</dbReference>
<dbReference type="Proteomes" id="UP000051248">
    <property type="component" value="Unassembled WGS sequence"/>
</dbReference>
<evidence type="ECO:0000313" key="4">
    <source>
        <dbReference type="EMBL" id="KRK79407.1"/>
    </source>
</evidence>
<reference evidence="4 5" key="1">
    <citation type="journal article" date="2015" name="Genome Announc.">
        <title>Expanding the biotechnology potential of lactobacilli through comparative genomics of 213 strains and associated genera.</title>
        <authorList>
            <person name="Sun Z."/>
            <person name="Harris H.M."/>
            <person name="McCann A."/>
            <person name="Guo C."/>
            <person name="Argimon S."/>
            <person name="Zhang W."/>
            <person name="Yang X."/>
            <person name="Jeffery I.B."/>
            <person name="Cooney J.C."/>
            <person name="Kagawa T.F."/>
            <person name="Liu W."/>
            <person name="Song Y."/>
            <person name="Salvetti E."/>
            <person name="Wrobel A."/>
            <person name="Rasinkangas P."/>
            <person name="Parkhill J."/>
            <person name="Rea M.C."/>
            <person name="O'Sullivan O."/>
            <person name="Ritari J."/>
            <person name="Douillard F.P."/>
            <person name="Paul Ross R."/>
            <person name="Yang R."/>
            <person name="Briner A.E."/>
            <person name="Felis G.E."/>
            <person name="de Vos W.M."/>
            <person name="Barrangou R."/>
            <person name="Klaenhammer T.R."/>
            <person name="Caufield P.W."/>
            <person name="Cui Y."/>
            <person name="Zhang H."/>
            <person name="O'Toole P.W."/>
        </authorList>
    </citation>
    <scope>NUCLEOTIDE SEQUENCE [LARGE SCALE GENOMIC DNA]</scope>
    <source>
        <strain evidence="4 5">DSM 19682</strain>
    </source>
</reference>
<keyword evidence="1 4" id="KW-0808">Transferase</keyword>
<dbReference type="eggNOG" id="COG0456">
    <property type="taxonomic scope" value="Bacteria"/>
</dbReference>
<dbReference type="Pfam" id="PF00583">
    <property type="entry name" value="Acetyltransf_1"/>
    <property type="match status" value="1"/>
</dbReference>
<sequence>MFRYAKEGDIDQILPTLFQIFDEMELDIFKELGNDTMAQIIREGFELPDYRYGLDHILVNEIDGKVAAISVGYPEELEDGIDAPLVKIMHEHGIKKDSIFTDKEAWPGEWYLDSFAVAPDMQGKGIGTKTLEELIELIRGRGEKIMSLNVDVTNKPARHLYDKVGFEKVGQLYIGDHLYDHMQLELNK</sequence>
<dbReference type="PROSITE" id="PS51186">
    <property type="entry name" value="GNAT"/>
    <property type="match status" value="1"/>
</dbReference>
<evidence type="ECO:0000256" key="2">
    <source>
        <dbReference type="ARBA" id="ARBA00023315"/>
    </source>
</evidence>
<gene>
    <name evidence="4" type="ORF">FD03_GL001774</name>
</gene>